<sequence>MESEMVVLEDYDVATSIVKYVRRHHIQALFLGAPSRGSFSRLFKKVDVPRMVMRLAPSFCNVYIIGKGEVVLARAATMWITPPIMAPQPQQYHQLPPPDLSG</sequence>
<organism evidence="1 2">
    <name type="scientific">Melastoma candidum</name>
    <dbReference type="NCBI Taxonomy" id="119954"/>
    <lineage>
        <taxon>Eukaryota</taxon>
        <taxon>Viridiplantae</taxon>
        <taxon>Streptophyta</taxon>
        <taxon>Embryophyta</taxon>
        <taxon>Tracheophyta</taxon>
        <taxon>Spermatophyta</taxon>
        <taxon>Magnoliopsida</taxon>
        <taxon>eudicotyledons</taxon>
        <taxon>Gunneridae</taxon>
        <taxon>Pentapetalae</taxon>
        <taxon>rosids</taxon>
        <taxon>malvids</taxon>
        <taxon>Myrtales</taxon>
        <taxon>Melastomataceae</taxon>
        <taxon>Melastomatoideae</taxon>
        <taxon>Melastomateae</taxon>
        <taxon>Melastoma</taxon>
    </lineage>
</organism>
<name>A0ACB9RIY3_9MYRT</name>
<comment type="caution">
    <text evidence="1">The sequence shown here is derived from an EMBL/GenBank/DDBJ whole genome shotgun (WGS) entry which is preliminary data.</text>
</comment>
<dbReference type="EMBL" id="CM042883">
    <property type="protein sequence ID" value="KAI4377569.1"/>
    <property type="molecule type" value="Genomic_DNA"/>
</dbReference>
<accession>A0ACB9RIY3</accession>
<keyword evidence="2" id="KW-1185">Reference proteome</keyword>
<evidence type="ECO:0000313" key="1">
    <source>
        <dbReference type="EMBL" id="KAI4377569.1"/>
    </source>
</evidence>
<evidence type="ECO:0000313" key="2">
    <source>
        <dbReference type="Proteomes" id="UP001057402"/>
    </source>
</evidence>
<gene>
    <name evidence="1" type="ORF">MLD38_015173</name>
</gene>
<proteinExistence type="predicted"/>
<reference evidence="2" key="1">
    <citation type="journal article" date="2023" name="Front. Plant Sci.">
        <title>Chromosomal-level genome assembly of Melastoma candidum provides insights into trichome evolution.</title>
        <authorList>
            <person name="Zhong Y."/>
            <person name="Wu W."/>
            <person name="Sun C."/>
            <person name="Zou P."/>
            <person name="Liu Y."/>
            <person name="Dai S."/>
            <person name="Zhou R."/>
        </authorList>
    </citation>
    <scope>NUCLEOTIDE SEQUENCE [LARGE SCALE GENOMIC DNA]</scope>
</reference>
<protein>
    <submittedName>
        <fullName evidence="1">Uncharacterized protein</fullName>
    </submittedName>
</protein>
<dbReference type="Proteomes" id="UP001057402">
    <property type="component" value="Chromosome 4"/>
</dbReference>